<evidence type="ECO:0000256" key="1">
    <source>
        <dbReference type="ARBA" id="ARBA00022723"/>
    </source>
</evidence>
<sequence length="347" mass="39002">MNTASDIASATPALRKCNHCGIAPTNTKKLRKCRGCLAAPVYCSKECQRADWPIHKLSCSMLSKERDLARTGLDVSAQYMGYSNPAELMKAVSDFTEAHEWAFRTAMKAYAVLTYGANLDDHPRDQILRCRLACTTSANVGAGRNPAQGFKFIEFSYHPIESWVNGDLGTGVAYPELQETIERSWQLADERFRSSIHGDQSCTHYIGLRIAAFTVDGVSSTPMQFIPLYRVDPDLAPPPIRGDVRVALEELLEFCARSINSGQFVLKRLTAPSTEIGPWEAVPGRYLRRQQNWVWEPLFEDWMDYESGRVEYPALSVALMGLKTPPALSMYLFRALWFHWCSGVSKQ</sequence>
<dbReference type="SUPFAM" id="SSF144232">
    <property type="entry name" value="HIT/MYND zinc finger-like"/>
    <property type="match status" value="1"/>
</dbReference>
<name>A0A371DJS1_9APHY</name>
<dbReference type="OrthoDB" id="5976465at2759"/>
<dbReference type="Pfam" id="PF01753">
    <property type="entry name" value="zf-MYND"/>
    <property type="match status" value="1"/>
</dbReference>
<gene>
    <name evidence="6" type="ORF">OH76DRAFT_1400038</name>
</gene>
<evidence type="ECO:0000313" key="7">
    <source>
        <dbReference type="Proteomes" id="UP000256964"/>
    </source>
</evidence>
<dbReference type="PROSITE" id="PS50865">
    <property type="entry name" value="ZF_MYND_2"/>
    <property type="match status" value="1"/>
</dbReference>
<keyword evidence="7" id="KW-1185">Reference proteome</keyword>
<reference evidence="6 7" key="1">
    <citation type="journal article" date="2018" name="Biotechnol. Biofuels">
        <title>Integrative visual omics of the white-rot fungus Polyporus brumalis exposes the biotechnological potential of its oxidative enzymes for delignifying raw plant biomass.</title>
        <authorList>
            <person name="Miyauchi S."/>
            <person name="Rancon A."/>
            <person name="Drula E."/>
            <person name="Hage H."/>
            <person name="Chaduli D."/>
            <person name="Favel A."/>
            <person name="Grisel S."/>
            <person name="Henrissat B."/>
            <person name="Herpoel-Gimbert I."/>
            <person name="Ruiz-Duenas F.J."/>
            <person name="Chevret D."/>
            <person name="Hainaut M."/>
            <person name="Lin J."/>
            <person name="Wang M."/>
            <person name="Pangilinan J."/>
            <person name="Lipzen A."/>
            <person name="Lesage-Meessen L."/>
            <person name="Navarro D."/>
            <person name="Riley R."/>
            <person name="Grigoriev I.V."/>
            <person name="Zhou S."/>
            <person name="Raouche S."/>
            <person name="Rosso M.N."/>
        </authorList>
    </citation>
    <scope>NUCLEOTIDE SEQUENCE [LARGE SCALE GENOMIC DNA]</scope>
    <source>
        <strain evidence="6 7">BRFM 1820</strain>
    </source>
</reference>
<evidence type="ECO:0000256" key="4">
    <source>
        <dbReference type="PROSITE-ProRule" id="PRU00134"/>
    </source>
</evidence>
<proteinExistence type="predicted"/>
<dbReference type="EMBL" id="KZ857389">
    <property type="protein sequence ID" value="RDX52783.1"/>
    <property type="molecule type" value="Genomic_DNA"/>
</dbReference>
<dbReference type="Gene3D" id="6.10.140.2220">
    <property type="match status" value="1"/>
</dbReference>
<feature type="domain" description="MYND-type" evidence="5">
    <location>
        <begin position="17"/>
        <end position="59"/>
    </location>
</feature>
<keyword evidence="2 4" id="KW-0863">Zinc-finger</keyword>
<evidence type="ECO:0000313" key="6">
    <source>
        <dbReference type="EMBL" id="RDX52783.1"/>
    </source>
</evidence>
<accession>A0A371DJS1</accession>
<keyword evidence="1" id="KW-0479">Metal-binding</keyword>
<dbReference type="STRING" id="139420.A0A371DJS1"/>
<dbReference type="InterPro" id="IPR002893">
    <property type="entry name" value="Znf_MYND"/>
</dbReference>
<evidence type="ECO:0000259" key="5">
    <source>
        <dbReference type="PROSITE" id="PS50865"/>
    </source>
</evidence>
<keyword evidence="3" id="KW-0862">Zinc</keyword>
<protein>
    <recommendedName>
        <fullName evidence="5">MYND-type domain-containing protein</fullName>
    </recommendedName>
</protein>
<dbReference type="Proteomes" id="UP000256964">
    <property type="component" value="Unassembled WGS sequence"/>
</dbReference>
<dbReference type="AlphaFoldDB" id="A0A371DJS1"/>
<evidence type="ECO:0000256" key="2">
    <source>
        <dbReference type="ARBA" id="ARBA00022771"/>
    </source>
</evidence>
<evidence type="ECO:0000256" key="3">
    <source>
        <dbReference type="ARBA" id="ARBA00022833"/>
    </source>
</evidence>
<organism evidence="6 7">
    <name type="scientific">Lentinus brumalis</name>
    <dbReference type="NCBI Taxonomy" id="2498619"/>
    <lineage>
        <taxon>Eukaryota</taxon>
        <taxon>Fungi</taxon>
        <taxon>Dikarya</taxon>
        <taxon>Basidiomycota</taxon>
        <taxon>Agaricomycotina</taxon>
        <taxon>Agaricomycetes</taxon>
        <taxon>Polyporales</taxon>
        <taxon>Polyporaceae</taxon>
        <taxon>Lentinus</taxon>
    </lineage>
</organism>
<dbReference type="GO" id="GO:0008270">
    <property type="term" value="F:zinc ion binding"/>
    <property type="evidence" value="ECO:0007669"/>
    <property type="project" value="UniProtKB-KW"/>
</dbReference>